<reference evidence="2" key="2">
    <citation type="journal article" date="2021" name="PeerJ">
        <title>Extensive microbial diversity within the chicken gut microbiome revealed by metagenomics and culture.</title>
        <authorList>
            <person name="Gilroy R."/>
            <person name="Ravi A."/>
            <person name="Getino M."/>
            <person name="Pursley I."/>
            <person name="Horton D.L."/>
            <person name="Alikhan N.F."/>
            <person name="Baker D."/>
            <person name="Gharbi K."/>
            <person name="Hall N."/>
            <person name="Watson M."/>
            <person name="Adriaenssens E.M."/>
            <person name="Foster-Nyarko E."/>
            <person name="Jarju S."/>
            <person name="Secka A."/>
            <person name="Antonio M."/>
            <person name="Oren A."/>
            <person name="Chaudhuri R.R."/>
            <person name="La Ragione R."/>
            <person name="Hildebrand F."/>
            <person name="Pallen M.J."/>
        </authorList>
    </citation>
    <scope>NUCLEOTIDE SEQUENCE</scope>
    <source>
        <strain evidence="2">B2-22910</strain>
    </source>
</reference>
<feature type="chain" id="PRO_5038462464" evidence="1">
    <location>
        <begin position="26"/>
        <end position="348"/>
    </location>
</feature>
<dbReference type="InterPro" id="IPR042278">
    <property type="entry name" value="Mfa-like_1_N"/>
</dbReference>
<dbReference type="CDD" id="cd13120">
    <property type="entry name" value="BF2867_like_N"/>
    <property type="match status" value="1"/>
</dbReference>
<gene>
    <name evidence="2" type="ORF">IAB82_04685</name>
</gene>
<proteinExistence type="predicted"/>
<dbReference type="CDD" id="cd13121">
    <property type="entry name" value="BF2867_like_C"/>
    <property type="match status" value="1"/>
</dbReference>
<dbReference type="AlphaFoldDB" id="A0A9D9IFC2"/>
<sequence>MRKTTVHILSITTSVLLSMAGASLAAISCTKTTAPGTEASPEDAITFSGVDTKAAVDTPDDISSFSVWGWYSDGTAGTDAVNVFNADKVSKSTDGSWGYDGLRYWLSGKTYDFYAVYPDAEALNVSCTQEGTLEVKGFDASFTGSSAVDLMTARSTDLDGSKPEPVALTFGHLLTRIRFAVKLSSDIPADYKVNVTSIGFTAYSRGDMTYAADAADPSWNPDANSFNSFDLTVTNGGLTGAAVIASGGENDPETVSPDDYDLLMIPQSMSQNSEVSITYTLENDVPAGDSGYWSMTDTANINLKSRPAWEPGESLTYTIMISNYNVSLQLSVGDWQDGNSGNEHITFE</sequence>
<dbReference type="Proteomes" id="UP000823603">
    <property type="component" value="Unassembled WGS sequence"/>
</dbReference>
<dbReference type="EMBL" id="JADIMB010000067">
    <property type="protein sequence ID" value="MBO8471075.1"/>
    <property type="molecule type" value="Genomic_DNA"/>
</dbReference>
<protein>
    <submittedName>
        <fullName evidence="2">Fimbrillin family protein</fullName>
    </submittedName>
</protein>
<accession>A0A9D9IFC2</accession>
<dbReference type="PROSITE" id="PS51257">
    <property type="entry name" value="PROKAR_LIPOPROTEIN"/>
    <property type="match status" value="1"/>
</dbReference>
<evidence type="ECO:0000313" key="2">
    <source>
        <dbReference type="EMBL" id="MBO8471075.1"/>
    </source>
</evidence>
<organism evidence="2 3">
    <name type="scientific">Candidatus Cryptobacteroides faecavium</name>
    <dbReference type="NCBI Taxonomy" id="2840762"/>
    <lineage>
        <taxon>Bacteria</taxon>
        <taxon>Pseudomonadati</taxon>
        <taxon>Bacteroidota</taxon>
        <taxon>Bacteroidia</taxon>
        <taxon>Bacteroidales</taxon>
        <taxon>Candidatus Cryptobacteroides</taxon>
    </lineage>
</organism>
<comment type="caution">
    <text evidence="2">The sequence shown here is derived from an EMBL/GenBank/DDBJ whole genome shotgun (WGS) entry which is preliminary data.</text>
</comment>
<reference evidence="2" key="1">
    <citation type="submission" date="2020-10" db="EMBL/GenBank/DDBJ databases">
        <authorList>
            <person name="Gilroy R."/>
        </authorList>
    </citation>
    <scope>NUCLEOTIDE SEQUENCE</scope>
    <source>
        <strain evidence="2">B2-22910</strain>
    </source>
</reference>
<evidence type="ECO:0000313" key="3">
    <source>
        <dbReference type="Proteomes" id="UP000823603"/>
    </source>
</evidence>
<dbReference type="InterPro" id="IPR025049">
    <property type="entry name" value="Mfa-like_1"/>
</dbReference>
<dbReference type="Gene3D" id="2.60.40.2630">
    <property type="match status" value="1"/>
</dbReference>
<name>A0A9D9IFC2_9BACT</name>
<evidence type="ECO:0000256" key="1">
    <source>
        <dbReference type="SAM" id="SignalP"/>
    </source>
</evidence>
<feature type="signal peptide" evidence="1">
    <location>
        <begin position="1"/>
        <end position="25"/>
    </location>
</feature>
<dbReference type="Pfam" id="PF13149">
    <property type="entry name" value="Mfa_like_1"/>
    <property type="match status" value="1"/>
</dbReference>
<keyword evidence="1" id="KW-0732">Signal</keyword>
<dbReference type="Gene3D" id="2.60.40.2620">
    <property type="entry name" value="Fimbrillin-like"/>
    <property type="match status" value="1"/>
</dbReference>